<protein>
    <submittedName>
        <fullName evidence="1">Uncharacterized protein</fullName>
    </submittedName>
</protein>
<evidence type="ECO:0000313" key="2">
    <source>
        <dbReference type="Proteomes" id="UP000837857"/>
    </source>
</evidence>
<proteinExistence type="predicted"/>
<name>A0ABN8HZZ4_9NEOP</name>
<gene>
    <name evidence="1" type="ORF">IPOD504_LOCUS4495</name>
</gene>
<accession>A0ABN8HZZ4</accession>
<dbReference type="EMBL" id="OW152827">
    <property type="protein sequence ID" value="CAH2043892.1"/>
    <property type="molecule type" value="Genomic_DNA"/>
</dbReference>
<feature type="non-terminal residue" evidence="1">
    <location>
        <position position="100"/>
    </location>
</feature>
<organism evidence="1 2">
    <name type="scientific">Iphiclides podalirius</name>
    <name type="common">scarce swallowtail</name>
    <dbReference type="NCBI Taxonomy" id="110791"/>
    <lineage>
        <taxon>Eukaryota</taxon>
        <taxon>Metazoa</taxon>
        <taxon>Ecdysozoa</taxon>
        <taxon>Arthropoda</taxon>
        <taxon>Hexapoda</taxon>
        <taxon>Insecta</taxon>
        <taxon>Pterygota</taxon>
        <taxon>Neoptera</taxon>
        <taxon>Endopterygota</taxon>
        <taxon>Lepidoptera</taxon>
        <taxon>Glossata</taxon>
        <taxon>Ditrysia</taxon>
        <taxon>Papilionoidea</taxon>
        <taxon>Papilionidae</taxon>
        <taxon>Papilioninae</taxon>
        <taxon>Iphiclides</taxon>
    </lineage>
</organism>
<reference evidence="1" key="1">
    <citation type="submission" date="2022-03" db="EMBL/GenBank/DDBJ databases">
        <authorList>
            <person name="Martin H S."/>
        </authorList>
    </citation>
    <scope>NUCLEOTIDE SEQUENCE</scope>
</reference>
<keyword evidence="2" id="KW-1185">Reference proteome</keyword>
<dbReference type="Proteomes" id="UP000837857">
    <property type="component" value="Chromosome 15"/>
</dbReference>
<evidence type="ECO:0000313" key="1">
    <source>
        <dbReference type="EMBL" id="CAH2043892.1"/>
    </source>
</evidence>
<sequence length="100" mass="11249">MLHSRNITVRLSNHEHFDLYLDVKILDGCITSTDASQSCPAPSINTKRTHQTSISASPSLRLFAERRRAQKDRDCALTGSLNRLMAPERTHTYLGARLGR</sequence>